<evidence type="ECO:0000256" key="2">
    <source>
        <dbReference type="SAM" id="MobiDB-lite"/>
    </source>
</evidence>
<reference evidence="4 5" key="1">
    <citation type="submission" date="2024-02" db="EMBL/GenBank/DDBJ databases">
        <title>Whole genome sequencing of Parabacteroides sp. AD58.</title>
        <authorList>
            <person name="Chaplin A.V."/>
            <person name="Pikina A.P."/>
            <person name="Sokolova S.R."/>
            <person name="Korostin D.O."/>
            <person name="Efimov B.A."/>
        </authorList>
    </citation>
    <scope>NUCLEOTIDE SEQUENCE [LARGE SCALE GENOMIC DNA]</scope>
    <source>
        <strain evidence="4 5">AD58</strain>
    </source>
</reference>
<feature type="coiled-coil region" evidence="1">
    <location>
        <begin position="1"/>
        <end position="35"/>
    </location>
</feature>
<dbReference type="Pfam" id="PF13306">
    <property type="entry name" value="LRR_5"/>
    <property type="match status" value="1"/>
</dbReference>
<keyword evidence="1" id="KW-0175">Coiled coil</keyword>
<sequence>MDNLENRLAKLEEQCKQINANINSLKTIVNALEDADQITSVSELVENGKNVGYKIEFSKSDPIYIYHGQDGTDGSDGTDGYIPQIGVEKDKDGIYYWTLDGTWLTDKDGNKIKAVGLDGKNGEAGKDGTDGSNGINGSNGSNGRDGVTPKLRINEGNWEVSYNNGVSWEVLGSATGGTTQSPITEVEVKDKYVIFTLSSGNKIQIPLFNGISITFDETEIEMEAGSKIDLTYKLIGSDDVKVSAIGEGVRTSINQKNKTLTITTDTNFEGGKVLVHATDGNNVATVELTITKEVITYIEYEATEKITPKTDAFGGNGIRLLENKSTFSDGKGKWAYKGEVTYVSTFAFGSSFTKNTTLKSIILPESITDIGYDELNPTIGGSAFENCTALESIVIKGNITTIRVKTFYGCSSLKSITLPESLMTIKYNAFLRCKALTEIVIPDAVTTIEKQVFSQCSALKKVTLGTQLESIGENAFNRCLALETVICSDETPATLGPGAFPVSDGWDYTANYKIYVPDVQLDTYRTSWPAYWDSSNPYKKTQVIYAISTMPTE</sequence>
<dbReference type="InterPro" id="IPR032675">
    <property type="entry name" value="LRR_dom_sf"/>
</dbReference>
<dbReference type="PANTHER" id="PTHR45661:SF3">
    <property type="entry name" value="IG-LIKE DOMAIN-CONTAINING PROTEIN"/>
    <property type="match status" value="1"/>
</dbReference>
<protein>
    <submittedName>
        <fullName evidence="4">Leucine-rich repeat protein</fullName>
    </submittedName>
</protein>
<evidence type="ECO:0000259" key="3">
    <source>
        <dbReference type="Pfam" id="PF16378"/>
    </source>
</evidence>
<dbReference type="Pfam" id="PF16378">
    <property type="entry name" value="DUF4988"/>
    <property type="match status" value="1"/>
</dbReference>
<accession>A0ABZ2IMU9</accession>
<organism evidence="4 5">
    <name type="scientific">Parabacteroides absconsus</name>
    <dbReference type="NCBI Taxonomy" id="2951805"/>
    <lineage>
        <taxon>Bacteria</taxon>
        <taxon>Pseudomonadati</taxon>
        <taxon>Bacteroidota</taxon>
        <taxon>Bacteroidia</taxon>
        <taxon>Bacteroidales</taxon>
        <taxon>Tannerellaceae</taxon>
        <taxon>Parabacteroides</taxon>
    </lineage>
</organism>
<feature type="compositionally biased region" description="Basic and acidic residues" evidence="2">
    <location>
        <begin position="120"/>
        <end position="129"/>
    </location>
</feature>
<dbReference type="InterPro" id="IPR032149">
    <property type="entry name" value="DUF4988"/>
</dbReference>
<feature type="region of interest" description="Disordered" evidence="2">
    <location>
        <begin position="119"/>
        <end position="148"/>
    </location>
</feature>
<keyword evidence="5" id="KW-1185">Reference proteome</keyword>
<evidence type="ECO:0000256" key="1">
    <source>
        <dbReference type="SAM" id="Coils"/>
    </source>
</evidence>
<dbReference type="InterPro" id="IPR053139">
    <property type="entry name" value="Surface_bspA-like"/>
</dbReference>
<dbReference type="RefSeq" id="WP_251967417.1">
    <property type="nucleotide sequence ID" value="NZ_CP146284.1"/>
</dbReference>
<evidence type="ECO:0000313" key="4">
    <source>
        <dbReference type="EMBL" id="WWV66946.1"/>
    </source>
</evidence>
<proteinExistence type="predicted"/>
<dbReference type="Gene3D" id="3.80.10.10">
    <property type="entry name" value="Ribonuclease Inhibitor"/>
    <property type="match status" value="1"/>
</dbReference>
<feature type="domain" description="DUF4988" evidence="3">
    <location>
        <begin position="2"/>
        <end position="124"/>
    </location>
</feature>
<dbReference type="SUPFAM" id="SSF52058">
    <property type="entry name" value="L domain-like"/>
    <property type="match status" value="1"/>
</dbReference>
<gene>
    <name evidence="4" type="ORF">NEE14_002850</name>
</gene>
<evidence type="ECO:0000313" key="5">
    <source>
        <dbReference type="Proteomes" id="UP001320603"/>
    </source>
</evidence>
<dbReference type="Proteomes" id="UP001320603">
    <property type="component" value="Chromosome"/>
</dbReference>
<dbReference type="EMBL" id="CP146284">
    <property type="protein sequence ID" value="WWV66946.1"/>
    <property type="molecule type" value="Genomic_DNA"/>
</dbReference>
<dbReference type="Gene3D" id="3.40.50.12480">
    <property type="match status" value="1"/>
</dbReference>
<dbReference type="PANTHER" id="PTHR45661">
    <property type="entry name" value="SURFACE ANTIGEN"/>
    <property type="match status" value="1"/>
</dbReference>
<name>A0ABZ2IMU9_9BACT</name>
<feature type="compositionally biased region" description="Low complexity" evidence="2">
    <location>
        <begin position="130"/>
        <end position="146"/>
    </location>
</feature>
<dbReference type="InterPro" id="IPR026906">
    <property type="entry name" value="LRR_5"/>
</dbReference>